<protein>
    <submittedName>
        <fullName evidence="1">Uncharacterized protein</fullName>
    </submittedName>
</protein>
<name>A0ABY0KVR1_9ACTN</name>
<reference evidence="1 2" key="1">
    <citation type="submission" date="2016-06" db="EMBL/GenBank/DDBJ databases">
        <authorList>
            <person name="Varghese N."/>
            <person name="Submissions Spin"/>
        </authorList>
    </citation>
    <scope>NUCLEOTIDE SEQUENCE [LARGE SCALE GENOMIC DNA]</scope>
    <source>
        <strain evidence="1 2">DSM 45142</strain>
    </source>
</reference>
<accession>A0ABY0KVR1</accession>
<dbReference type="Proteomes" id="UP000199405">
    <property type="component" value="Unassembled WGS sequence"/>
</dbReference>
<dbReference type="RefSeq" id="WP_139135482.1">
    <property type="nucleotide sequence ID" value="NZ_FMCQ01000007.1"/>
</dbReference>
<proteinExistence type="predicted"/>
<organism evidence="1 2">
    <name type="scientific">Micromonospora tulbaghiae</name>
    <dbReference type="NCBI Taxonomy" id="479978"/>
    <lineage>
        <taxon>Bacteria</taxon>
        <taxon>Bacillati</taxon>
        <taxon>Actinomycetota</taxon>
        <taxon>Actinomycetes</taxon>
        <taxon>Micromonosporales</taxon>
        <taxon>Micromonosporaceae</taxon>
        <taxon>Micromonospora</taxon>
    </lineage>
</organism>
<sequence length="120" mass="12572">MSEVDLIVTALAAGASAGVSATASSAVQDAYAALKDRLRELFADRPEAQGKLYADKTLPGQWQELLGADLVASEAASDPAVLAAARDLLREAPAGTTVHVAGNIYGQQIGDRTHQRNEFH</sequence>
<dbReference type="EMBL" id="FMCQ01000007">
    <property type="protein sequence ID" value="SCF01318.1"/>
    <property type="molecule type" value="Genomic_DNA"/>
</dbReference>
<comment type="caution">
    <text evidence="1">The sequence shown here is derived from an EMBL/GenBank/DDBJ whole genome shotgun (WGS) entry which is preliminary data.</text>
</comment>
<keyword evidence="2" id="KW-1185">Reference proteome</keyword>
<evidence type="ECO:0000313" key="2">
    <source>
        <dbReference type="Proteomes" id="UP000199405"/>
    </source>
</evidence>
<evidence type="ECO:0000313" key="1">
    <source>
        <dbReference type="EMBL" id="SCF01318.1"/>
    </source>
</evidence>
<dbReference type="GeneID" id="93471845"/>
<gene>
    <name evidence="1" type="ORF">GA0070562_5132</name>
</gene>